<dbReference type="EMBL" id="JXIQ01000062">
    <property type="protein sequence ID" value="KIY22644.1"/>
    <property type="molecule type" value="Genomic_DNA"/>
</dbReference>
<organism evidence="1 2">
    <name type="scientific">Mesobacillus subterraneus</name>
    <dbReference type="NCBI Taxonomy" id="285983"/>
    <lineage>
        <taxon>Bacteria</taxon>
        <taxon>Bacillati</taxon>
        <taxon>Bacillota</taxon>
        <taxon>Bacilli</taxon>
        <taxon>Bacillales</taxon>
        <taxon>Bacillaceae</taxon>
        <taxon>Mesobacillus</taxon>
    </lineage>
</organism>
<accession>A0A0D6ZA15</accession>
<comment type="caution">
    <text evidence="1">The sequence shown here is derived from an EMBL/GenBank/DDBJ whole genome shotgun (WGS) entry which is preliminary data.</text>
</comment>
<dbReference type="AlphaFoldDB" id="A0A0D6ZA15"/>
<gene>
    <name evidence="1" type="ORF">UB32_07435</name>
</gene>
<protein>
    <submittedName>
        <fullName evidence="1">Uncharacterized protein</fullName>
    </submittedName>
</protein>
<dbReference type="PATRIC" id="fig|285983.3.peg.4076"/>
<evidence type="ECO:0000313" key="2">
    <source>
        <dbReference type="Proteomes" id="UP000032512"/>
    </source>
</evidence>
<proteinExistence type="predicted"/>
<dbReference type="OrthoDB" id="2887807at2"/>
<dbReference type="RefSeq" id="WP_044392504.1">
    <property type="nucleotide sequence ID" value="NZ_JXIQ01000062.1"/>
</dbReference>
<sequence>MSESKTCHHRFSLHVESVGFTNNDGVNKFNAGSRFQKAITCGHFELPVEHNDMIEVNQNEKRNNLFAPKNMYIAMMNLQ</sequence>
<evidence type="ECO:0000313" key="1">
    <source>
        <dbReference type="EMBL" id="KIY22644.1"/>
    </source>
</evidence>
<keyword evidence="2" id="KW-1185">Reference proteome</keyword>
<name>A0A0D6ZA15_9BACI</name>
<dbReference type="Proteomes" id="UP000032512">
    <property type="component" value="Unassembled WGS sequence"/>
</dbReference>
<reference evidence="1 2" key="1">
    <citation type="submission" date="2015-01" db="EMBL/GenBank/DDBJ databases">
        <title>Draft genome sequences of the supercritical CO2 tolerant bacteria Bacillus subterraneus MITOT1 and Bacillus cereus MIT0214.</title>
        <authorList>
            <person name="Peet K.C."/>
            <person name="Thompson J.R."/>
        </authorList>
    </citation>
    <scope>NUCLEOTIDE SEQUENCE [LARGE SCALE GENOMIC DNA]</scope>
    <source>
        <strain evidence="1 2">MITOT1</strain>
    </source>
</reference>